<proteinExistence type="predicted"/>
<dbReference type="EnsemblMetazoa" id="CapteT108272">
    <property type="protein sequence ID" value="CapteP108272"/>
    <property type="gene ID" value="CapteG108272"/>
</dbReference>
<name>R7TTG5_CAPTE</name>
<sequence>SSSSSELLLSSSRLSTFPSKCIFSVSIATNFSEISQCSDLRFETISSSSRSLCSTERSASSNSSLSAVNECTLLTSSSLSISASEICFDNSASLSSPALTNVINFWFSASEKSDFLVAACKSCSARLSDSVNDDSFSCAVFSLSMSSLILASAAFRLASMCCLFPSRDLTTSESSRRSVSTAWISSSRLSAFSDRAESRSAWASLAASIAVSNSCSVCAFCSCTCSTLPSASRFSCSIASTESCSVFSFASNSSFLLSCSEIILLSSMTSSPN</sequence>
<reference evidence="2" key="3">
    <citation type="submission" date="2015-06" db="UniProtKB">
        <authorList>
            <consortium name="EnsemblMetazoa"/>
        </authorList>
    </citation>
    <scope>IDENTIFICATION</scope>
</reference>
<evidence type="ECO:0000313" key="2">
    <source>
        <dbReference type="EnsemblMetazoa" id="CapteP108272"/>
    </source>
</evidence>
<organism evidence="1">
    <name type="scientific">Capitella teleta</name>
    <name type="common">Polychaete worm</name>
    <dbReference type="NCBI Taxonomy" id="283909"/>
    <lineage>
        <taxon>Eukaryota</taxon>
        <taxon>Metazoa</taxon>
        <taxon>Spiralia</taxon>
        <taxon>Lophotrochozoa</taxon>
        <taxon>Annelida</taxon>
        <taxon>Polychaeta</taxon>
        <taxon>Sedentaria</taxon>
        <taxon>Scolecida</taxon>
        <taxon>Capitellidae</taxon>
        <taxon>Capitella</taxon>
    </lineage>
</organism>
<feature type="non-terminal residue" evidence="1">
    <location>
        <position position="1"/>
    </location>
</feature>
<dbReference type="Proteomes" id="UP000014760">
    <property type="component" value="Unassembled WGS sequence"/>
</dbReference>
<reference evidence="3" key="1">
    <citation type="submission" date="2012-12" db="EMBL/GenBank/DDBJ databases">
        <authorList>
            <person name="Hellsten U."/>
            <person name="Grimwood J."/>
            <person name="Chapman J.A."/>
            <person name="Shapiro H."/>
            <person name="Aerts A."/>
            <person name="Otillar R.P."/>
            <person name="Terry A.Y."/>
            <person name="Boore J.L."/>
            <person name="Simakov O."/>
            <person name="Marletaz F."/>
            <person name="Cho S.-J."/>
            <person name="Edsinger-Gonzales E."/>
            <person name="Havlak P."/>
            <person name="Kuo D.-H."/>
            <person name="Larsson T."/>
            <person name="Lv J."/>
            <person name="Arendt D."/>
            <person name="Savage R."/>
            <person name="Osoegawa K."/>
            <person name="de Jong P."/>
            <person name="Lindberg D.R."/>
            <person name="Seaver E.C."/>
            <person name="Weisblat D.A."/>
            <person name="Putnam N.H."/>
            <person name="Grigoriev I.V."/>
            <person name="Rokhsar D.S."/>
        </authorList>
    </citation>
    <scope>NUCLEOTIDE SEQUENCE</scope>
    <source>
        <strain evidence="3">I ESC-2004</strain>
    </source>
</reference>
<protein>
    <submittedName>
        <fullName evidence="1 2">Uncharacterized protein</fullName>
    </submittedName>
</protein>
<dbReference type="EMBL" id="KB308638">
    <property type="protein sequence ID" value="ELT97203.1"/>
    <property type="molecule type" value="Genomic_DNA"/>
</dbReference>
<reference evidence="1 3" key="2">
    <citation type="journal article" date="2013" name="Nature">
        <title>Insights into bilaterian evolution from three spiralian genomes.</title>
        <authorList>
            <person name="Simakov O."/>
            <person name="Marletaz F."/>
            <person name="Cho S.J."/>
            <person name="Edsinger-Gonzales E."/>
            <person name="Havlak P."/>
            <person name="Hellsten U."/>
            <person name="Kuo D.H."/>
            <person name="Larsson T."/>
            <person name="Lv J."/>
            <person name="Arendt D."/>
            <person name="Savage R."/>
            <person name="Osoegawa K."/>
            <person name="de Jong P."/>
            <person name="Grimwood J."/>
            <person name="Chapman J.A."/>
            <person name="Shapiro H."/>
            <person name="Aerts A."/>
            <person name="Otillar R.P."/>
            <person name="Terry A.Y."/>
            <person name="Boore J.L."/>
            <person name="Grigoriev I.V."/>
            <person name="Lindberg D.R."/>
            <person name="Seaver E.C."/>
            <person name="Weisblat D.A."/>
            <person name="Putnam N.H."/>
            <person name="Rokhsar D.S."/>
        </authorList>
    </citation>
    <scope>NUCLEOTIDE SEQUENCE</scope>
    <source>
        <strain evidence="1 3">I ESC-2004</strain>
    </source>
</reference>
<accession>R7TTG5</accession>
<dbReference type="OMA" id="IQKPWPL"/>
<evidence type="ECO:0000313" key="1">
    <source>
        <dbReference type="EMBL" id="ELT97203.1"/>
    </source>
</evidence>
<gene>
    <name evidence="1" type="ORF">CAPTEDRAFT_108272</name>
</gene>
<dbReference type="EMBL" id="AMQN01002205">
    <property type="status" value="NOT_ANNOTATED_CDS"/>
    <property type="molecule type" value="Genomic_DNA"/>
</dbReference>
<keyword evidence="3" id="KW-1185">Reference proteome</keyword>
<dbReference type="HOGENOM" id="CLU_1021453_0_0_1"/>
<dbReference type="AlphaFoldDB" id="R7TTG5"/>
<evidence type="ECO:0000313" key="3">
    <source>
        <dbReference type="Proteomes" id="UP000014760"/>
    </source>
</evidence>